<dbReference type="SUPFAM" id="SSF48576">
    <property type="entry name" value="Terpenoid synthases"/>
    <property type="match status" value="1"/>
</dbReference>
<dbReference type="Gene3D" id="1.10.600.10">
    <property type="entry name" value="Farnesyl Diphosphate Synthase"/>
    <property type="match status" value="1"/>
</dbReference>
<dbReference type="InterPro" id="IPR008949">
    <property type="entry name" value="Isoprenoid_synthase_dom_sf"/>
</dbReference>
<comment type="caution">
    <text evidence="1">The sequence shown here is derived from an EMBL/GenBank/DDBJ whole genome shotgun (WGS) entry which is preliminary data.</text>
</comment>
<evidence type="ECO:0008006" key="3">
    <source>
        <dbReference type="Google" id="ProtNLM"/>
    </source>
</evidence>
<dbReference type="EMBL" id="PZJG01000006">
    <property type="protein sequence ID" value="RAK48827.1"/>
    <property type="molecule type" value="Genomic_DNA"/>
</dbReference>
<evidence type="ECO:0000313" key="1">
    <source>
        <dbReference type="EMBL" id="RAK48827.1"/>
    </source>
</evidence>
<sequence length="269" mass="31395">MLEEYIKDIISPLKLEENHKNELQSYALKKIKRDGWGNYYYIISKLFNRRQADMQKNSVAIQLVFWAFDLVDDAVDGDQTTPGLSHEQQIVLSHIVMMKAINLFDIEIREDIMSLIALSGYGEFEDINFTYNMYSNITEDDYIKMTTSKSGKLMELIAVIIDKENQPLRDFMLNIGIAAQIKNDIDGILIKEKSDFEDKKMYLPLIKYIFFSEDINLINCTRENIIQSGALDYCKLLYNYYIEKAYTILFDAFPSMSDDLKGLKDEFNF</sequence>
<organism evidence="1 2">
    <name type="scientific">Macrococcoides bohemicum</name>
    <dbReference type="NCBI Taxonomy" id="1903056"/>
    <lineage>
        <taxon>Bacteria</taxon>
        <taxon>Bacillati</taxon>
        <taxon>Bacillota</taxon>
        <taxon>Bacilli</taxon>
        <taxon>Bacillales</taxon>
        <taxon>Staphylococcaceae</taxon>
        <taxon>Macrococcoides</taxon>
    </lineage>
</organism>
<dbReference type="AlphaFoldDB" id="A0A328A3D2"/>
<name>A0A328A3D2_9STAP</name>
<gene>
    <name evidence="1" type="ORF">BHX94_09255</name>
</gene>
<accession>A0A328A3D2</accession>
<proteinExistence type="predicted"/>
<evidence type="ECO:0000313" key="2">
    <source>
        <dbReference type="Proteomes" id="UP000249579"/>
    </source>
</evidence>
<dbReference type="RefSeq" id="WP_111746296.1">
    <property type="nucleotide sequence ID" value="NZ_JBHSQY010000005.1"/>
</dbReference>
<dbReference type="Proteomes" id="UP000249579">
    <property type="component" value="Unassembled WGS sequence"/>
</dbReference>
<protein>
    <recommendedName>
        <fullName evidence="3">Heptaprenyl diphosphate synthase</fullName>
    </recommendedName>
</protein>
<reference evidence="1 2" key="1">
    <citation type="journal article" date="2018" name="Front. Microbiol.">
        <title>Description and Comparative Genomics of Macrococcus caseolyticus subsp. hominis subsp. nov., Macrococcus goetzii sp. nov., Macrococcus epidermidis sp. nov., and Macrococcus bohemicus sp. nov., Novel Macrococci From Human Clinical Material With Virulence Potential and Suspected Uptake of Foreign DNA by Natural Transformation.</title>
        <authorList>
            <person name="Maslanova I."/>
            <person name="Wertheimer Z."/>
            <person name="Sedlacek I."/>
            <person name="Svec P."/>
            <person name="Indrakova A."/>
            <person name="Kovarovic V."/>
            <person name="Schumann P."/>
            <person name="Sproer C."/>
            <person name="Kralova S."/>
            <person name="Sedo O."/>
            <person name="Kristofova L."/>
            <person name="Vrbovska V."/>
            <person name="Fuzik T."/>
            <person name="Petras P."/>
            <person name="Zdrahal Z."/>
            <person name="Ruzickova V."/>
            <person name="Doskar J."/>
            <person name="Pantucek R."/>
        </authorList>
    </citation>
    <scope>NUCLEOTIDE SEQUENCE [LARGE SCALE GENOMIC DNA]</scope>
    <source>
        <strain evidence="1 2">03/115</strain>
    </source>
</reference>
<dbReference type="OrthoDB" id="160295at2"/>